<gene>
    <name evidence="2" type="ORF">XELAEV_18008587mg</name>
</gene>
<feature type="region of interest" description="Disordered" evidence="1">
    <location>
        <begin position="1"/>
        <end position="20"/>
    </location>
</feature>
<organism evidence="2 3">
    <name type="scientific">Xenopus laevis</name>
    <name type="common">African clawed frog</name>
    <dbReference type="NCBI Taxonomy" id="8355"/>
    <lineage>
        <taxon>Eukaryota</taxon>
        <taxon>Metazoa</taxon>
        <taxon>Chordata</taxon>
        <taxon>Craniata</taxon>
        <taxon>Vertebrata</taxon>
        <taxon>Euteleostomi</taxon>
        <taxon>Amphibia</taxon>
        <taxon>Batrachia</taxon>
        <taxon>Anura</taxon>
        <taxon>Pipoidea</taxon>
        <taxon>Pipidae</taxon>
        <taxon>Xenopodinae</taxon>
        <taxon>Xenopus</taxon>
        <taxon>Xenopus</taxon>
    </lineage>
</organism>
<evidence type="ECO:0000256" key="1">
    <source>
        <dbReference type="SAM" id="MobiDB-lite"/>
    </source>
</evidence>
<dbReference type="EMBL" id="CM004466">
    <property type="protein sequence ID" value="OCU02817.1"/>
    <property type="molecule type" value="Genomic_DNA"/>
</dbReference>
<accession>A0A974E4V7</accession>
<dbReference type="AlphaFoldDB" id="A0A974E4V7"/>
<sequence length="174" mass="18791">MAAKPVSNVSEIRSTSRSPTAGTFISCLSLPPSLSAAPCDSRSCRTVSGSAMLHSSSMLRILLDRLSFFISSCWIKLVNGSESFFFCLEMSLRSRFSRASSCSLMSLNRAVTLSVSPAAFSATSLLRSCSLWASLSVSSLTGLNFSRTFLSFSFFFSEVSFSSSTLWPLCSPTM</sequence>
<proteinExistence type="predicted"/>
<dbReference type="Proteomes" id="UP000694892">
    <property type="component" value="Chromosome 1L"/>
</dbReference>
<evidence type="ECO:0000313" key="2">
    <source>
        <dbReference type="EMBL" id="OCU02817.1"/>
    </source>
</evidence>
<feature type="compositionally biased region" description="Polar residues" evidence="1">
    <location>
        <begin position="7"/>
        <end position="20"/>
    </location>
</feature>
<name>A0A974E4V7_XENLA</name>
<reference evidence="3" key="1">
    <citation type="journal article" date="2016" name="Nature">
        <title>Genome evolution in the allotetraploid frog Xenopus laevis.</title>
        <authorList>
            <person name="Session A.M."/>
            <person name="Uno Y."/>
            <person name="Kwon T."/>
            <person name="Chapman J.A."/>
            <person name="Toyoda A."/>
            <person name="Takahashi S."/>
            <person name="Fukui A."/>
            <person name="Hikosaka A."/>
            <person name="Suzuki A."/>
            <person name="Kondo M."/>
            <person name="van Heeringen S.J."/>
            <person name="Quigley I."/>
            <person name="Heinz S."/>
            <person name="Ogino H."/>
            <person name="Ochi H."/>
            <person name="Hellsten U."/>
            <person name="Lyons J.B."/>
            <person name="Simakov O."/>
            <person name="Putnam N."/>
            <person name="Stites J."/>
            <person name="Kuroki Y."/>
            <person name="Tanaka T."/>
            <person name="Michiue T."/>
            <person name="Watanabe M."/>
            <person name="Bogdanovic O."/>
            <person name="Lister R."/>
            <person name="Georgiou G."/>
            <person name="Paranjpe S.S."/>
            <person name="van Kruijsbergen I."/>
            <person name="Shu S."/>
            <person name="Carlson J."/>
            <person name="Kinoshita T."/>
            <person name="Ohta Y."/>
            <person name="Mawaribuchi S."/>
            <person name="Jenkins J."/>
            <person name="Grimwood J."/>
            <person name="Schmutz J."/>
            <person name="Mitros T."/>
            <person name="Mozaffari S.V."/>
            <person name="Suzuki Y."/>
            <person name="Haramoto Y."/>
            <person name="Yamamoto T.S."/>
            <person name="Takagi C."/>
            <person name="Heald R."/>
            <person name="Miller K."/>
            <person name="Haudenschild C."/>
            <person name="Kitzman J."/>
            <person name="Nakayama T."/>
            <person name="Izutsu Y."/>
            <person name="Robert J."/>
            <person name="Fortriede J."/>
            <person name="Burns K."/>
            <person name="Lotay V."/>
            <person name="Karimi K."/>
            <person name="Yasuoka Y."/>
            <person name="Dichmann D.S."/>
            <person name="Flajnik M.F."/>
            <person name="Houston D.W."/>
            <person name="Shendure J."/>
            <person name="DuPasquier L."/>
            <person name="Vize P.D."/>
            <person name="Zorn A.M."/>
            <person name="Ito M."/>
            <person name="Marcotte E.M."/>
            <person name="Wallingford J.B."/>
            <person name="Ito Y."/>
            <person name="Asashima M."/>
            <person name="Ueno N."/>
            <person name="Matsuda Y."/>
            <person name="Veenstra G.J."/>
            <person name="Fujiyama A."/>
            <person name="Harland R.M."/>
            <person name="Taira M."/>
            <person name="Rokhsar D.S."/>
        </authorList>
    </citation>
    <scope>NUCLEOTIDE SEQUENCE [LARGE SCALE GENOMIC DNA]</scope>
    <source>
        <strain evidence="3">J</strain>
    </source>
</reference>
<evidence type="ECO:0000313" key="3">
    <source>
        <dbReference type="Proteomes" id="UP000694892"/>
    </source>
</evidence>
<protein>
    <submittedName>
        <fullName evidence="2">Uncharacterized protein</fullName>
    </submittedName>
</protein>